<feature type="domain" description="Glucose-methanol-choline oxidoreductase N-terminal" evidence="5">
    <location>
        <begin position="315"/>
        <end position="329"/>
    </location>
</feature>
<dbReference type="GO" id="GO:0044550">
    <property type="term" value="P:secondary metabolite biosynthetic process"/>
    <property type="evidence" value="ECO:0007669"/>
    <property type="project" value="TreeGrafter"/>
</dbReference>
<dbReference type="InterPro" id="IPR036188">
    <property type="entry name" value="FAD/NAD-bd_sf"/>
</dbReference>
<gene>
    <name evidence="6" type="ORF">HII31_05856</name>
</gene>
<proteinExistence type="inferred from homology"/>
<dbReference type="Pfam" id="PF05199">
    <property type="entry name" value="GMC_oxred_C"/>
    <property type="match status" value="1"/>
</dbReference>
<comment type="similarity">
    <text evidence="1">Belongs to the GMC oxidoreductase family.</text>
</comment>
<dbReference type="InterPro" id="IPR000172">
    <property type="entry name" value="GMC_OxRdtase_N"/>
</dbReference>
<dbReference type="OrthoDB" id="269227at2759"/>
<name>A0A8H6VHP7_9PEZI</name>
<evidence type="ECO:0000256" key="4">
    <source>
        <dbReference type="SAM" id="SignalP"/>
    </source>
</evidence>
<evidence type="ECO:0000313" key="7">
    <source>
        <dbReference type="Proteomes" id="UP000660729"/>
    </source>
</evidence>
<dbReference type="Gene3D" id="3.30.560.10">
    <property type="entry name" value="Glucose Oxidase, domain 3"/>
    <property type="match status" value="1"/>
</dbReference>
<reference evidence="6" key="1">
    <citation type="submission" date="2020-04" db="EMBL/GenBank/DDBJ databases">
        <title>Draft genome resource of the tomato pathogen Pseudocercospora fuligena.</title>
        <authorList>
            <person name="Zaccaron A."/>
        </authorList>
    </citation>
    <scope>NUCLEOTIDE SEQUENCE</scope>
    <source>
        <strain evidence="6">PF001</strain>
    </source>
</reference>
<dbReference type="PANTHER" id="PTHR11552">
    <property type="entry name" value="GLUCOSE-METHANOL-CHOLINE GMC OXIDOREDUCTASE"/>
    <property type="match status" value="1"/>
</dbReference>
<dbReference type="InterPro" id="IPR012132">
    <property type="entry name" value="GMC_OxRdtase"/>
</dbReference>
<evidence type="ECO:0000256" key="3">
    <source>
        <dbReference type="SAM" id="MobiDB-lite"/>
    </source>
</evidence>
<feature type="signal peptide" evidence="4">
    <location>
        <begin position="1"/>
        <end position="24"/>
    </location>
</feature>
<dbReference type="PANTHER" id="PTHR11552:SF115">
    <property type="entry name" value="DEHYDROGENASE XPTC-RELATED"/>
    <property type="match status" value="1"/>
</dbReference>
<dbReference type="GO" id="GO:0016614">
    <property type="term" value="F:oxidoreductase activity, acting on CH-OH group of donors"/>
    <property type="evidence" value="ECO:0007669"/>
    <property type="project" value="InterPro"/>
</dbReference>
<dbReference type="AlphaFoldDB" id="A0A8H6VHP7"/>
<dbReference type="PROSITE" id="PS00624">
    <property type="entry name" value="GMC_OXRED_2"/>
    <property type="match status" value="1"/>
</dbReference>
<dbReference type="Pfam" id="PF00732">
    <property type="entry name" value="GMC_oxred_N"/>
    <property type="match status" value="1"/>
</dbReference>
<sequence length="629" mass="68669">MKYSKLHAVLFSFLGCCHIRSAKCLELDHIDTVGAAFDFIIVGGGAAGFVVANRLTENPAVKVLVVEHGYLENNASLLIPQNENFYNFEAIQHDEDIRHLFYSFPIAPLEKLGNATYPINVASTVGGGSVINGMYLNRGSRADYDAWERLGSKGWNWDGLFPYFIKSSNFTPPERSAAEQFGFSWDESAWGVQGPVHSSLPPWEWAHQKAFRTAFTEMKDRSISFQEEANGGTNVGVVWTPNSQDPATQTRSSAKTAYYDPVSGRANLLLLTGTKVERVSFDGKKASAVQLKSRRDSEGKTISVNAKREVIIAAGPIFSPNLLHKSGVGPRKMLEEARIEVIHDLPGVGLNFQDTPTVAMKWNLSKSQEPGPQDLITNRTFYEEAKRQYDLNHTGPLIQAHGNNAAFLSLSQMTHDAANILANISEQDASSYLPSAYEATSRSGFAAQLKILLEQLGSSESAVMEFPFNGAGGNIINLLQKPLSRGTITLNISDPELGPLVNYNTLANPADRLLIEAMVNFTREFFDTPTMKTLGPEEVSPGMENSDVLAALIDKHALLPTCSHQSGACSMMPLELGGVVNDQLLVYGIERLSVVDSSIIPLLPSARLVHTVYAVAEKAADLIKARHGV</sequence>
<dbReference type="PIRSF" id="PIRSF000137">
    <property type="entry name" value="Alcohol_oxidase"/>
    <property type="match status" value="1"/>
</dbReference>
<feature type="binding site" evidence="2">
    <location>
        <position position="276"/>
    </location>
    <ligand>
        <name>FAD</name>
        <dbReference type="ChEBI" id="CHEBI:57692"/>
    </ligand>
</feature>
<keyword evidence="7" id="KW-1185">Reference proteome</keyword>
<protein>
    <submittedName>
        <fullName evidence="6">Dehydrogenase xptC</fullName>
    </submittedName>
</protein>
<dbReference type="Proteomes" id="UP000660729">
    <property type="component" value="Unassembled WGS sequence"/>
</dbReference>
<evidence type="ECO:0000259" key="5">
    <source>
        <dbReference type="PROSITE" id="PS00624"/>
    </source>
</evidence>
<accession>A0A8H6VHP7</accession>
<evidence type="ECO:0000256" key="1">
    <source>
        <dbReference type="ARBA" id="ARBA00010790"/>
    </source>
</evidence>
<feature type="chain" id="PRO_5034501219" evidence="4">
    <location>
        <begin position="25"/>
        <end position="629"/>
    </location>
</feature>
<keyword evidence="2" id="KW-0285">Flavoprotein</keyword>
<comment type="cofactor">
    <cofactor evidence="2">
        <name>FAD</name>
        <dbReference type="ChEBI" id="CHEBI:57692"/>
    </cofactor>
</comment>
<comment type="caution">
    <text evidence="6">The sequence shown here is derived from an EMBL/GenBank/DDBJ whole genome shotgun (WGS) entry which is preliminary data.</text>
</comment>
<evidence type="ECO:0000256" key="2">
    <source>
        <dbReference type="PIRSR" id="PIRSR000137-2"/>
    </source>
</evidence>
<dbReference type="SUPFAM" id="SSF54373">
    <property type="entry name" value="FAD-linked reductases, C-terminal domain"/>
    <property type="match status" value="1"/>
</dbReference>
<feature type="region of interest" description="Disordered" evidence="3">
    <location>
        <begin position="235"/>
        <end position="254"/>
    </location>
</feature>
<keyword evidence="2" id="KW-0274">FAD</keyword>
<evidence type="ECO:0000313" key="6">
    <source>
        <dbReference type="EMBL" id="KAF7192808.1"/>
    </source>
</evidence>
<dbReference type="InterPro" id="IPR007867">
    <property type="entry name" value="GMC_OxRtase_C"/>
</dbReference>
<dbReference type="PROSITE" id="PS51257">
    <property type="entry name" value="PROKAR_LIPOPROTEIN"/>
    <property type="match status" value="1"/>
</dbReference>
<feature type="compositionally biased region" description="Polar residues" evidence="3">
    <location>
        <begin position="240"/>
        <end position="254"/>
    </location>
</feature>
<dbReference type="GO" id="GO:0050660">
    <property type="term" value="F:flavin adenine dinucleotide binding"/>
    <property type="evidence" value="ECO:0007669"/>
    <property type="project" value="InterPro"/>
</dbReference>
<dbReference type="SUPFAM" id="SSF51905">
    <property type="entry name" value="FAD/NAD(P)-binding domain"/>
    <property type="match status" value="1"/>
</dbReference>
<dbReference type="Gene3D" id="3.50.50.60">
    <property type="entry name" value="FAD/NAD(P)-binding domain"/>
    <property type="match status" value="1"/>
</dbReference>
<organism evidence="6 7">
    <name type="scientific">Pseudocercospora fuligena</name>
    <dbReference type="NCBI Taxonomy" id="685502"/>
    <lineage>
        <taxon>Eukaryota</taxon>
        <taxon>Fungi</taxon>
        <taxon>Dikarya</taxon>
        <taxon>Ascomycota</taxon>
        <taxon>Pezizomycotina</taxon>
        <taxon>Dothideomycetes</taxon>
        <taxon>Dothideomycetidae</taxon>
        <taxon>Mycosphaerellales</taxon>
        <taxon>Mycosphaerellaceae</taxon>
        <taxon>Pseudocercospora</taxon>
    </lineage>
</organism>
<keyword evidence="4" id="KW-0732">Signal</keyword>
<dbReference type="EMBL" id="JABCIY010000106">
    <property type="protein sequence ID" value="KAF7192808.1"/>
    <property type="molecule type" value="Genomic_DNA"/>
</dbReference>